<dbReference type="OMA" id="LPGWNSH"/>
<gene>
    <name evidence="4" type="primary">BNA5</name>
    <name evidence="8" type="ORF">LAFE_0H05798G</name>
</gene>
<comment type="catalytic activity">
    <reaction evidence="5">
        <text>3-hydroxy-L-kynurenine + H2O = 3-hydroxyanthranilate + L-alanine + H(+)</text>
        <dbReference type="Rhea" id="RHEA:25143"/>
        <dbReference type="ChEBI" id="CHEBI:15377"/>
        <dbReference type="ChEBI" id="CHEBI:15378"/>
        <dbReference type="ChEBI" id="CHEBI:36559"/>
        <dbReference type="ChEBI" id="CHEBI:57972"/>
        <dbReference type="ChEBI" id="CHEBI:58125"/>
        <dbReference type="EC" id="3.7.1.3"/>
    </reaction>
</comment>
<feature type="binding site" evidence="4">
    <location>
        <position position="379"/>
    </location>
    <ligand>
        <name>pyridoxal 5'-phosphate</name>
        <dbReference type="ChEBI" id="CHEBI:597326"/>
    </ligand>
</feature>
<dbReference type="UniPathway" id="UPA00334">
    <property type="reaction ID" value="UER00455"/>
</dbReference>
<feature type="binding site" evidence="4">
    <location>
        <begin position="192"/>
        <end position="195"/>
    </location>
    <ligand>
        <name>pyridoxal 5'-phosphate</name>
        <dbReference type="ChEBI" id="CHEBI:597326"/>
    </ligand>
</feature>
<keyword evidence="4 5" id="KW-0963">Cytoplasm</keyword>
<feature type="binding site" evidence="4">
    <location>
        <position position="164"/>
    </location>
    <ligand>
        <name>pyridoxal 5'-phosphate</name>
        <dbReference type="ChEBI" id="CHEBI:597326"/>
    </ligand>
</feature>
<feature type="binding site" evidence="4">
    <location>
        <position position="278"/>
    </location>
    <ligand>
        <name>pyridoxal 5'-phosphate</name>
        <dbReference type="ChEBI" id="CHEBI:597326"/>
    </ligand>
</feature>
<dbReference type="GO" id="GO:0034354">
    <property type="term" value="P:'de novo' NAD+ biosynthetic process from L-tryptophan"/>
    <property type="evidence" value="ECO:0007669"/>
    <property type="project" value="UniProtKB-UniRule"/>
</dbReference>
<dbReference type="HAMAP" id="MF_01970">
    <property type="entry name" value="Kynureninase"/>
    <property type="match status" value="1"/>
</dbReference>
<keyword evidence="2 4" id="KW-0378">Hydrolase</keyword>
<dbReference type="PANTHER" id="PTHR14084:SF0">
    <property type="entry name" value="KYNURENINASE"/>
    <property type="match status" value="1"/>
</dbReference>
<comment type="caution">
    <text evidence="4">Lacks conserved residue(s) required for the propagation of feature annotation.</text>
</comment>
<dbReference type="GO" id="GO:0043420">
    <property type="term" value="P:anthranilate metabolic process"/>
    <property type="evidence" value="ECO:0007669"/>
    <property type="project" value="UniProtKB-UniRule"/>
</dbReference>
<dbReference type="Pfam" id="PF22580">
    <property type="entry name" value="KYNU_C"/>
    <property type="match status" value="1"/>
</dbReference>
<dbReference type="InterPro" id="IPR015424">
    <property type="entry name" value="PyrdxlP-dep_Trfase"/>
</dbReference>
<dbReference type="InterPro" id="IPR000192">
    <property type="entry name" value="Aminotrans_V_dom"/>
</dbReference>
<feature type="domain" description="Aminotransferase class V" evidence="7">
    <location>
        <begin position="226"/>
        <end position="321"/>
    </location>
</feature>
<comment type="function">
    <text evidence="4 5">Catalyzes the cleavage of L-kynurenine (L-Kyn) and L-3-hydroxykynurenine (L-3OHKyn) into anthranilic acid (AA) and 3-hydroxyanthranilic acid (3-OHAA), respectively.</text>
</comment>
<dbReference type="PANTHER" id="PTHR14084">
    <property type="entry name" value="KYNURENINASE"/>
    <property type="match status" value="1"/>
</dbReference>
<feature type="region of interest" description="Disordered" evidence="6">
    <location>
        <begin position="29"/>
        <end position="49"/>
    </location>
</feature>
<dbReference type="SUPFAM" id="SSF53383">
    <property type="entry name" value="PLP-dependent transferases"/>
    <property type="match status" value="1"/>
</dbReference>
<evidence type="ECO:0000256" key="6">
    <source>
        <dbReference type="SAM" id="MobiDB-lite"/>
    </source>
</evidence>
<dbReference type="STRING" id="4955.A0A1G4MJN1"/>
<comment type="catalytic activity">
    <reaction evidence="4 5">
        <text>L-kynurenine + H2O = anthranilate + L-alanine + H(+)</text>
        <dbReference type="Rhea" id="RHEA:16813"/>
        <dbReference type="ChEBI" id="CHEBI:15377"/>
        <dbReference type="ChEBI" id="CHEBI:15378"/>
        <dbReference type="ChEBI" id="CHEBI:16567"/>
        <dbReference type="ChEBI" id="CHEBI:57959"/>
        <dbReference type="ChEBI" id="CHEBI:57972"/>
        <dbReference type="EC" id="3.7.1.3"/>
    </reaction>
</comment>
<sequence length="523" mass="57404">MASRGRVALHGGHFGRVSLSTARAPTFFSIAQRQAPPHRPRPQPASEISMSPASLDQEYPATHRDAFCIPTFGSMGLPLPAAADPTAPTHYLCGNSLGCMPRSTRAAINRELDAWAERGVESHFRHSGEPDGFTSWVDIDLPLSRLMPPLVGAREHEVAVMGSLTANLNALLVAFYRPTASRFKILCEKGAFPSDFYAFFNQCALHGLRADDALVRLEPRAGETYLRTDDVLAAISEHADSLALVCLPGVQYYTGQWFDMERITRHAHQFPNVVVGWDLAHAVGNVPLQLHDWGVDFACWCSYKYLNAGPGGIAGVFVHERHAGGASGADTGPSDSDSKIAAELMPRLAGWWGNNRERRFQMKEHFEPIPGALGFRQSNPSVVDVVALRASLEIFRDFGGIDAVRKRSLLLTGRLLELLQASRFYHARPPAAAAPSAAPGFTIITPLDAREHGAQLSLLFFPHSDDARRDTMERVFAYLNQRGVIVDERRPDVIRIAPAPLYNTFEDVERAAALLEEALASLE</sequence>
<dbReference type="GO" id="GO:0005737">
    <property type="term" value="C:cytoplasm"/>
    <property type="evidence" value="ECO:0007669"/>
    <property type="project" value="UniProtKB-SubCell"/>
</dbReference>
<dbReference type="EMBL" id="LT598491">
    <property type="protein sequence ID" value="SCW04094.1"/>
    <property type="molecule type" value="Genomic_DNA"/>
</dbReference>
<organism evidence="8 9">
    <name type="scientific">Lachancea fermentati</name>
    <name type="common">Zygosaccharomyces fermentati</name>
    <dbReference type="NCBI Taxonomy" id="4955"/>
    <lineage>
        <taxon>Eukaryota</taxon>
        <taxon>Fungi</taxon>
        <taxon>Dikarya</taxon>
        <taxon>Ascomycota</taxon>
        <taxon>Saccharomycotina</taxon>
        <taxon>Saccharomycetes</taxon>
        <taxon>Saccharomycetales</taxon>
        <taxon>Saccharomycetaceae</taxon>
        <taxon>Lachancea</taxon>
    </lineage>
</organism>
<dbReference type="InterPro" id="IPR015422">
    <property type="entry name" value="PyrdxlP-dep_Trfase_small"/>
</dbReference>
<protein>
    <recommendedName>
        <fullName evidence="4 5">Kynureninase</fullName>
        <ecNumber evidence="4 5">3.7.1.3</ecNumber>
    </recommendedName>
    <alternativeName>
        <fullName evidence="4">Biosynthesis of nicotinic acid protein 5</fullName>
    </alternativeName>
    <alternativeName>
        <fullName evidence="4">L-kynurenine hydrolase</fullName>
    </alternativeName>
</protein>
<evidence type="ECO:0000256" key="5">
    <source>
        <dbReference type="PIRNR" id="PIRNR038800"/>
    </source>
</evidence>
<evidence type="ECO:0000259" key="7">
    <source>
        <dbReference type="Pfam" id="PF00266"/>
    </source>
</evidence>
<dbReference type="Pfam" id="PF00266">
    <property type="entry name" value="Aminotran_5"/>
    <property type="match status" value="1"/>
</dbReference>
<dbReference type="Gene3D" id="3.40.640.10">
    <property type="entry name" value="Type I PLP-dependent aspartate aminotransferase-like (Major domain)"/>
    <property type="match status" value="1"/>
</dbReference>
<dbReference type="GO" id="GO:0097053">
    <property type="term" value="P:L-kynurenine catabolic process"/>
    <property type="evidence" value="ECO:0007669"/>
    <property type="project" value="UniProtKB-UniRule"/>
</dbReference>
<dbReference type="OrthoDB" id="5978656at2759"/>
<comment type="cofactor">
    <cofactor evidence="4 5">
        <name>pyridoxal 5'-phosphate</name>
        <dbReference type="ChEBI" id="CHEBI:597326"/>
    </cofactor>
</comment>
<name>A0A1G4MJN1_LACFM</name>
<comment type="subcellular location">
    <subcellularLocation>
        <location evidence="4 5">Cytoplasm</location>
    </subcellularLocation>
</comment>
<comment type="pathway">
    <text evidence="4 5">Amino-acid degradation; L-kynurenine degradation; L-alanine and anthranilate from L-kynurenine: step 1/1.</text>
</comment>
<evidence type="ECO:0000313" key="9">
    <source>
        <dbReference type="Proteomes" id="UP000190831"/>
    </source>
</evidence>
<dbReference type="GO" id="GO:0030429">
    <property type="term" value="F:kynureninase activity"/>
    <property type="evidence" value="ECO:0007669"/>
    <property type="project" value="UniProtKB-UniRule"/>
</dbReference>
<dbReference type="Gene3D" id="3.90.1150.10">
    <property type="entry name" value="Aspartate Aminotransferase, domain 1"/>
    <property type="match status" value="1"/>
</dbReference>
<evidence type="ECO:0000256" key="2">
    <source>
        <dbReference type="ARBA" id="ARBA00022801"/>
    </source>
</evidence>
<feature type="binding site" evidence="4">
    <location>
        <position position="165"/>
    </location>
    <ligand>
        <name>pyridoxal 5'-phosphate</name>
        <dbReference type="ChEBI" id="CHEBI:597326"/>
    </ligand>
</feature>
<dbReference type="UniPathway" id="UPA00253">
    <property type="reaction ID" value="UER00329"/>
</dbReference>
<evidence type="ECO:0000256" key="1">
    <source>
        <dbReference type="ARBA" id="ARBA00022642"/>
    </source>
</evidence>
<reference evidence="8 9" key="1">
    <citation type="submission" date="2016-03" db="EMBL/GenBank/DDBJ databases">
        <authorList>
            <person name="Devillers H."/>
        </authorList>
    </citation>
    <scope>NUCLEOTIDE SEQUENCE [LARGE SCALE GENOMIC DNA]</scope>
    <source>
        <strain evidence="8">CBS 6772</strain>
    </source>
</reference>
<feature type="binding site" evidence="4">
    <location>
        <position position="351"/>
    </location>
    <ligand>
        <name>pyridoxal 5'-phosphate</name>
        <dbReference type="ChEBI" id="CHEBI:597326"/>
    </ligand>
</feature>
<feature type="modified residue" description="N6-(pyridoxal phosphate)lysine" evidence="4">
    <location>
        <position position="304"/>
    </location>
</feature>
<feature type="binding site" evidence="4">
    <location>
        <position position="303"/>
    </location>
    <ligand>
        <name>pyridoxal 5'-phosphate</name>
        <dbReference type="ChEBI" id="CHEBI:597326"/>
    </ligand>
</feature>
<dbReference type="EC" id="3.7.1.3" evidence="4 5"/>
<dbReference type="FunFam" id="3.40.640.10:FF:000031">
    <property type="entry name" value="Kynureninase"/>
    <property type="match status" value="1"/>
</dbReference>
<keyword evidence="1 4" id="KW-0662">Pyridine nucleotide biosynthesis</keyword>
<dbReference type="GO" id="GO:0030170">
    <property type="term" value="F:pyridoxal phosphate binding"/>
    <property type="evidence" value="ECO:0007669"/>
    <property type="project" value="UniProtKB-UniRule"/>
</dbReference>
<dbReference type="AlphaFoldDB" id="A0A1G4MJN1"/>
<evidence type="ECO:0000256" key="3">
    <source>
        <dbReference type="ARBA" id="ARBA00022898"/>
    </source>
</evidence>
<dbReference type="InterPro" id="IPR010111">
    <property type="entry name" value="Kynureninase"/>
</dbReference>
<dbReference type="PIRSF" id="PIRSF038800">
    <property type="entry name" value="KYNU"/>
    <property type="match status" value="1"/>
</dbReference>
<evidence type="ECO:0000256" key="4">
    <source>
        <dbReference type="HAMAP-Rule" id="MF_03017"/>
    </source>
</evidence>
<dbReference type="GO" id="GO:0019805">
    <property type="term" value="P:quinolinate biosynthetic process"/>
    <property type="evidence" value="ECO:0007669"/>
    <property type="project" value="UniProtKB-UniRule"/>
</dbReference>
<dbReference type="InterPro" id="IPR015421">
    <property type="entry name" value="PyrdxlP-dep_Trfase_major"/>
</dbReference>
<keyword evidence="3 4" id="KW-0663">Pyridoxal phosphate</keyword>
<comment type="subunit">
    <text evidence="4 5">Homodimer.</text>
</comment>
<comment type="pathway">
    <text evidence="4 5">Cofactor biosynthesis; NAD(+) biosynthesis; quinolinate from L-kynurenine: step 2/3.</text>
</comment>
<dbReference type="GO" id="GO:0019441">
    <property type="term" value="P:L-tryptophan catabolic process to kynurenine"/>
    <property type="evidence" value="ECO:0007669"/>
    <property type="project" value="TreeGrafter"/>
</dbReference>
<comment type="similarity">
    <text evidence="4 5">Belongs to the kynureninase family.</text>
</comment>
<dbReference type="NCBIfam" id="TIGR01814">
    <property type="entry name" value="kynureninase"/>
    <property type="match status" value="1"/>
</dbReference>
<feature type="binding site" evidence="4">
    <location>
        <position position="281"/>
    </location>
    <ligand>
        <name>pyridoxal 5'-phosphate</name>
        <dbReference type="ChEBI" id="CHEBI:597326"/>
    </ligand>
</feature>
<accession>A0A1G4MJN1</accession>
<keyword evidence="9" id="KW-1185">Reference proteome</keyword>
<evidence type="ECO:0000313" key="8">
    <source>
        <dbReference type="EMBL" id="SCW04094.1"/>
    </source>
</evidence>
<dbReference type="Proteomes" id="UP000190831">
    <property type="component" value="Chromosome H"/>
</dbReference>
<proteinExistence type="inferred from homology"/>